<dbReference type="Gene3D" id="2.40.50.140">
    <property type="entry name" value="Nucleic acid-binding proteins"/>
    <property type="match status" value="1"/>
</dbReference>
<dbReference type="PANTHER" id="PTHR12150:SF13">
    <property type="entry name" value="METHYLTRANSFERASE C9ORF114-RELATED"/>
    <property type="match status" value="1"/>
</dbReference>
<dbReference type="AlphaFoldDB" id="A0A1W4XHX2"/>
<protein>
    <submittedName>
        <fullName evidence="3">Methyltransferase C9orf114 homolog</fullName>
    </submittedName>
</protein>
<dbReference type="InParanoid" id="A0A1W4XHX2"/>
<comment type="similarity">
    <text evidence="1">Belongs to the class IV-like SAM-binding methyltransferase superfamily.</text>
</comment>
<dbReference type="Proteomes" id="UP000192223">
    <property type="component" value="Unplaced"/>
</dbReference>
<dbReference type="OrthoDB" id="361029at2759"/>
<dbReference type="CDD" id="cd18086">
    <property type="entry name" value="HsC9orf114-like"/>
    <property type="match status" value="1"/>
</dbReference>
<keyword evidence="2" id="KW-1185">Reference proteome</keyword>
<dbReference type="SUPFAM" id="SSF50249">
    <property type="entry name" value="Nucleic acid-binding proteins"/>
    <property type="match status" value="1"/>
</dbReference>
<proteinExistence type="inferred from homology"/>
<organism evidence="2 3">
    <name type="scientific">Agrilus planipennis</name>
    <name type="common">Emerald ash borer</name>
    <name type="synonym">Agrilus marcopoli</name>
    <dbReference type="NCBI Taxonomy" id="224129"/>
    <lineage>
        <taxon>Eukaryota</taxon>
        <taxon>Metazoa</taxon>
        <taxon>Ecdysozoa</taxon>
        <taxon>Arthropoda</taxon>
        <taxon>Hexapoda</taxon>
        <taxon>Insecta</taxon>
        <taxon>Pterygota</taxon>
        <taxon>Neoptera</taxon>
        <taxon>Endopterygota</taxon>
        <taxon>Coleoptera</taxon>
        <taxon>Polyphaga</taxon>
        <taxon>Elateriformia</taxon>
        <taxon>Buprestoidea</taxon>
        <taxon>Buprestidae</taxon>
        <taxon>Agrilinae</taxon>
        <taxon>Agrilus</taxon>
    </lineage>
</organism>
<dbReference type="PANTHER" id="PTHR12150">
    <property type="entry name" value="CLASS IV SAM-BINDING METHYLTRANSFERASE-RELATED"/>
    <property type="match status" value="1"/>
</dbReference>
<dbReference type="InterPro" id="IPR003750">
    <property type="entry name" value="Put_MeTrfase-C9orf114-like"/>
</dbReference>
<sequence>MEKTENAKSCTLERKDLKSWKEINKARKEERRKWREKKLKKKIKEEVNLKSEDVEERKPIKQKISTISIAVPGSILDNAQSDEFRTYLAGQIARAAVIFQIDEIIVYDDLPKGEIRKDVLETGNEIKTSRRCCVQLARILQYLECPQYLRKYFFPIHKDLRFVGVLNPIDTPHHLRQDDHFTFREGVVTTKPPKTNRGSQVYVGLFKDVEVDKLLTPGLRCTVKIHNPDDPTRKLKGLVVSPHTPRQETGVYWGYTVRLAESVSHIFSESPYKDGYDLLLGTSDKGKSIDECSSFVYDHLLVMFGGLAGLEAAFESDELLKVNDPTLLFDHYLNTLPNQGSRTIRTEEAILVSLAALRPKLDPKFRAPTFKDNFTEQKYSFD</sequence>
<dbReference type="GO" id="GO:0008168">
    <property type="term" value="F:methyltransferase activity"/>
    <property type="evidence" value="ECO:0007669"/>
    <property type="project" value="UniProtKB-KW"/>
</dbReference>
<dbReference type="KEGG" id="apln:108741910"/>
<dbReference type="STRING" id="224129.A0A1W4XHX2"/>
<gene>
    <name evidence="3" type="primary">LOC108741910</name>
</gene>
<dbReference type="GO" id="GO:0032259">
    <property type="term" value="P:methylation"/>
    <property type="evidence" value="ECO:0007669"/>
    <property type="project" value="UniProtKB-KW"/>
</dbReference>
<dbReference type="InterPro" id="IPR012340">
    <property type="entry name" value="NA-bd_OB-fold"/>
</dbReference>
<dbReference type="GeneID" id="108741910"/>
<dbReference type="FunCoup" id="A0A1W4XHX2">
    <property type="interactions" value="870"/>
</dbReference>
<evidence type="ECO:0000313" key="2">
    <source>
        <dbReference type="Proteomes" id="UP000192223"/>
    </source>
</evidence>
<dbReference type="InterPro" id="IPR029026">
    <property type="entry name" value="tRNA_m1G_MTases_N"/>
</dbReference>
<keyword evidence="3" id="KW-0808">Transferase</keyword>
<name>A0A1W4XHX2_AGRPL</name>
<evidence type="ECO:0000256" key="1">
    <source>
        <dbReference type="ARBA" id="ARBA00009841"/>
    </source>
</evidence>
<accession>A0A1W4XHX2</accession>
<dbReference type="SUPFAM" id="SSF75217">
    <property type="entry name" value="alpha/beta knot"/>
    <property type="match status" value="1"/>
</dbReference>
<keyword evidence="3" id="KW-0489">Methyltransferase</keyword>
<reference evidence="3" key="1">
    <citation type="submission" date="2025-08" db="UniProtKB">
        <authorList>
            <consortium name="RefSeq"/>
        </authorList>
    </citation>
    <scope>IDENTIFICATION</scope>
    <source>
        <tissue evidence="3">Entire body</tissue>
    </source>
</reference>
<dbReference type="RefSeq" id="XP_018332387.1">
    <property type="nucleotide sequence ID" value="XM_018476885.2"/>
</dbReference>
<evidence type="ECO:0000313" key="3">
    <source>
        <dbReference type="RefSeq" id="XP_018332387.1"/>
    </source>
</evidence>
<dbReference type="InterPro" id="IPR029028">
    <property type="entry name" value="Alpha/beta_knot_MTases"/>
</dbReference>
<dbReference type="Pfam" id="PF02598">
    <property type="entry name" value="Methyltrn_RNA_3"/>
    <property type="match status" value="1"/>
</dbReference>
<dbReference type="Gene3D" id="3.40.1280.10">
    <property type="match status" value="1"/>
</dbReference>